<accession>A0A1V0UNF1</accession>
<dbReference type="PANTHER" id="PTHR46566">
    <property type="entry name" value="1-PHOSPHOFRUCTOKINASE-RELATED"/>
    <property type="match status" value="1"/>
</dbReference>
<comment type="similarity">
    <text evidence="6">Belongs to the carbohydrate kinase PfkB family. LacC subfamily.</text>
</comment>
<dbReference type="SUPFAM" id="SSF53613">
    <property type="entry name" value="Ribokinase-like"/>
    <property type="match status" value="1"/>
</dbReference>
<dbReference type="GO" id="GO:2001059">
    <property type="term" value="P:D-tagatose 6-phosphate catabolic process"/>
    <property type="evidence" value="ECO:0007669"/>
    <property type="project" value="UniProtKB-UniPathway"/>
</dbReference>
<evidence type="ECO:0000259" key="7">
    <source>
        <dbReference type="Pfam" id="PF00294"/>
    </source>
</evidence>
<dbReference type="GO" id="GO:0008662">
    <property type="term" value="F:1-phosphofructokinase activity"/>
    <property type="evidence" value="ECO:0007669"/>
    <property type="project" value="InterPro"/>
</dbReference>
<name>A0A1V0UNF1_9BACL</name>
<dbReference type="Gene3D" id="3.40.1190.20">
    <property type="match status" value="1"/>
</dbReference>
<comment type="pathway">
    <text evidence="6">Carbohydrate metabolism; D-tagatose 6-phosphate degradation; D-glyceraldehyde 3-phosphate and glycerone phosphate from D-tagatose 6-phosphate: step 1/2.</text>
</comment>
<organism evidence="8 9">
    <name type="scientific">Paenibacillus larvae subsp. pulvifaciens</name>
    <dbReference type="NCBI Taxonomy" id="1477"/>
    <lineage>
        <taxon>Bacteria</taxon>
        <taxon>Bacillati</taxon>
        <taxon>Bacillota</taxon>
        <taxon>Bacilli</taxon>
        <taxon>Bacillales</taxon>
        <taxon>Paenibacillaceae</taxon>
        <taxon>Paenibacillus</taxon>
    </lineage>
</organism>
<dbReference type="UniPathway" id="UPA00704">
    <property type="reaction ID" value="UER00715"/>
</dbReference>
<keyword evidence="3 6" id="KW-0547">Nucleotide-binding</keyword>
<dbReference type="AlphaFoldDB" id="A0A1V0UNF1"/>
<dbReference type="CDD" id="cd01164">
    <property type="entry name" value="FruK_PfkB_like"/>
    <property type="match status" value="1"/>
</dbReference>
<keyword evidence="6" id="KW-0423">Lactose metabolism</keyword>
<dbReference type="EC" id="2.7.1.144" evidence="6"/>
<sequence>MIYTCTLNPAIDLFVALEDLKPNIVNRTNDEDYQANGKGINISFVLNMLGIQSTALGFIAGFTGHYIQDELRKKGVQTDFIEVDGITRVNVFVHGPEEFKIVNRGPVIRPAKTTAMLDKIRSIPEGSLLFVSGSLPLGMSDSVYVDIAKISYERGIKLILDISSQKVLDCLPYHPYLIKPNDEELSSWFGQSSLSKEELIRRGKQMLEKGARQILISRGDQGSVFINKDKVIEVSSVQGEVVNTACAGDTLLASFIAKLLSGEKEEAALRFASAAGASTAFSKGLTNFHDVPFLMNDIQLFVHHSKERV</sequence>
<dbReference type="NCBIfam" id="TIGR03828">
    <property type="entry name" value="pfkB"/>
    <property type="match status" value="1"/>
</dbReference>
<dbReference type="GO" id="GO:0044281">
    <property type="term" value="P:small molecule metabolic process"/>
    <property type="evidence" value="ECO:0007669"/>
    <property type="project" value="UniProtKB-ARBA"/>
</dbReference>
<comment type="similarity">
    <text evidence="1">Belongs to the carbohydrate kinase pfkB family.</text>
</comment>
<reference evidence="8 9" key="1">
    <citation type="submission" date="2017-03" db="EMBL/GenBank/DDBJ databases">
        <title>Paenibacillus larvae genome sequencing.</title>
        <authorList>
            <person name="Dingman D.W."/>
        </authorList>
    </citation>
    <scope>NUCLEOTIDE SEQUENCE [LARGE SCALE GENOMIC DNA]</scope>
    <source>
        <strain evidence="8 9">SAG 10367</strain>
    </source>
</reference>
<evidence type="ECO:0000313" key="9">
    <source>
        <dbReference type="Proteomes" id="UP000192727"/>
    </source>
</evidence>
<dbReference type="GO" id="GO:0005524">
    <property type="term" value="F:ATP binding"/>
    <property type="evidence" value="ECO:0007669"/>
    <property type="project" value="UniProtKB-KW"/>
</dbReference>
<proteinExistence type="inferred from homology"/>
<evidence type="ECO:0000256" key="1">
    <source>
        <dbReference type="ARBA" id="ARBA00005380"/>
    </source>
</evidence>
<dbReference type="InterPro" id="IPR017583">
    <property type="entry name" value="Tagatose/fructose_Pkinase"/>
</dbReference>
<dbReference type="EMBL" id="CP020557">
    <property type="protein sequence ID" value="ARF66600.1"/>
    <property type="molecule type" value="Genomic_DNA"/>
</dbReference>
<comment type="catalytic activity">
    <reaction evidence="6">
        <text>D-tagatofuranose 6-phosphate + ATP = D-tagatofuranose 1,6-bisphosphate + ADP + H(+)</text>
        <dbReference type="Rhea" id="RHEA:12420"/>
        <dbReference type="ChEBI" id="CHEBI:15378"/>
        <dbReference type="ChEBI" id="CHEBI:30616"/>
        <dbReference type="ChEBI" id="CHEBI:58694"/>
        <dbReference type="ChEBI" id="CHEBI:58695"/>
        <dbReference type="ChEBI" id="CHEBI:456216"/>
        <dbReference type="EC" id="2.7.1.144"/>
    </reaction>
</comment>
<keyword evidence="4 8" id="KW-0418">Kinase</keyword>
<evidence type="ECO:0000256" key="6">
    <source>
        <dbReference type="PIRNR" id="PIRNR000535"/>
    </source>
</evidence>
<dbReference type="Proteomes" id="UP000192727">
    <property type="component" value="Chromosome"/>
</dbReference>
<evidence type="ECO:0000256" key="3">
    <source>
        <dbReference type="ARBA" id="ARBA00022741"/>
    </source>
</evidence>
<evidence type="ECO:0000256" key="5">
    <source>
        <dbReference type="ARBA" id="ARBA00022840"/>
    </source>
</evidence>
<dbReference type="PANTHER" id="PTHR46566:SF1">
    <property type="entry name" value="1-PHOSPHOFRUCTOKINASE"/>
    <property type="match status" value="1"/>
</dbReference>
<keyword evidence="2 6" id="KW-0808">Transferase</keyword>
<gene>
    <name evidence="8" type="ORF">B7C51_00470</name>
</gene>
<dbReference type="NCBIfam" id="TIGR03168">
    <property type="entry name" value="1-PFK"/>
    <property type="match status" value="1"/>
</dbReference>
<keyword evidence="5 6" id="KW-0067">ATP-binding</keyword>
<dbReference type="RefSeq" id="WP_024093975.1">
    <property type="nucleotide sequence ID" value="NZ_CP020327.1"/>
</dbReference>
<dbReference type="GO" id="GO:0016052">
    <property type="term" value="P:carbohydrate catabolic process"/>
    <property type="evidence" value="ECO:0007669"/>
    <property type="project" value="UniProtKB-ARBA"/>
</dbReference>
<dbReference type="InterPro" id="IPR029056">
    <property type="entry name" value="Ribokinase-like"/>
</dbReference>
<dbReference type="GeneID" id="64218825"/>
<evidence type="ECO:0000256" key="2">
    <source>
        <dbReference type="ARBA" id="ARBA00022679"/>
    </source>
</evidence>
<evidence type="ECO:0000313" key="8">
    <source>
        <dbReference type="EMBL" id="ARF66600.1"/>
    </source>
</evidence>
<dbReference type="GO" id="GO:0005829">
    <property type="term" value="C:cytosol"/>
    <property type="evidence" value="ECO:0007669"/>
    <property type="project" value="TreeGrafter"/>
</dbReference>
<dbReference type="GO" id="GO:0005988">
    <property type="term" value="P:lactose metabolic process"/>
    <property type="evidence" value="ECO:0007669"/>
    <property type="project" value="UniProtKB-KW"/>
</dbReference>
<dbReference type="InterPro" id="IPR011611">
    <property type="entry name" value="PfkB_dom"/>
</dbReference>
<evidence type="ECO:0000256" key="4">
    <source>
        <dbReference type="ARBA" id="ARBA00022777"/>
    </source>
</evidence>
<dbReference type="PIRSF" id="PIRSF000535">
    <property type="entry name" value="1PFK/6PFK/LacC"/>
    <property type="match status" value="1"/>
</dbReference>
<dbReference type="FunFam" id="3.40.1190.20:FF:000001">
    <property type="entry name" value="Phosphofructokinase"/>
    <property type="match status" value="1"/>
</dbReference>
<protein>
    <recommendedName>
        <fullName evidence="6">Tagatose-6-phosphate kinase</fullName>
        <ecNumber evidence="6">2.7.1.144</ecNumber>
    </recommendedName>
</protein>
<dbReference type="InterPro" id="IPR022463">
    <property type="entry name" value="1-PFruKinase"/>
</dbReference>
<dbReference type="GO" id="GO:0009024">
    <property type="term" value="F:tagatose-6-phosphate kinase activity"/>
    <property type="evidence" value="ECO:0007669"/>
    <property type="project" value="UniProtKB-EC"/>
</dbReference>
<feature type="domain" description="Carbohydrate kinase PfkB" evidence="7">
    <location>
        <begin position="11"/>
        <end position="287"/>
    </location>
</feature>
<dbReference type="Pfam" id="PF00294">
    <property type="entry name" value="PfkB"/>
    <property type="match status" value="1"/>
</dbReference>